<evidence type="ECO:0000256" key="1">
    <source>
        <dbReference type="SAM" id="MobiDB-lite"/>
    </source>
</evidence>
<comment type="caution">
    <text evidence="2">The sequence shown here is derived from an EMBL/GenBank/DDBJ whole genome shotgun (WGS) entry which is preliminary data.</text>
</comment>
<organism evidence="2 3">
    <name type="scientific">Brassica rapa subsp. trilocularis</name>
    <dbReference type="NCBI Taxonomy" id="1813537"/>
    <lineage>
        <taxon>Eukaryota</taxon>
        <taxon>Viridiplantae</taxon>
        <taxon>Streptophyta</taxon>
        <taxon>Embryophyta</taxon>
        <taxon>Tracheophyta</taxon>
        <taxon>Spermatophyta</taxon>
        <taxon>Magnoliopsida</taxon>
        <taxon>eudicotyledons</taxon>
        <taxon>Gunneridae</taxon>
        <taxon>Pentapetalae</taxon>
        <taxon>rosids</taxon>
        <taxon>malvids</taxon>
        <taxon>Brassicales</taxon>
        <taxon>Brassicaceae</taxon>
        <taxon>Brassiceae</taxon>
        <taxon>Brassica</taxon>
    </lineage>
</organism>
<accession>A0ABQ7M049</accession>
<feature type="region of interest" description="Disordered" evidence="1">
    <location>
        <begin position="179"/>
        <end position="203"/>
    </location>
</feature>
<feature type="compositionally biased region" description="Polar residues" evidence="1">
    <location>
        <begin position="179"/>
        <end position="189"/>
    </location>
</feature>
<reference evidence="2 3" key="1">
    <citation type="submission" date="2021-03" db="EMBL/GenBank/DDBJ databases">
        <authorList>
            <person name="King G.J."/>
            <person name="Bancroft I."/>
            <person name="Baten A."/>
            <person name="Bloomfield J."/>
            <person name="Borpatragohain P."/>
            <person name="He Z."/>
            <person name="Irish N."/>
            <person name="Irwin J."/>
            <person name="Liu K."/>
            <person name="Mauleon R.P."/>
            <person name="Moore J."/>
            <person name="Morris R."/>
            <person name="Ostergaard L."/>
            <person name="Wang B."/>
            <person name="Wells R."/>
        </authorList>
    </citation>
    <scope>NUCLEOTIDE SEQUENCE [LARGE SCALE GENOMIC DNA]</scope>
    <source>
        <strain evidence="2">R-o-18</strain>
        <tissue evidence="2">Leaf</tissue>
    </source>
</reference>
<protein>
    <submittedName>
        <fullName evidence="2">Uncharacterized protein</fullName>
    </submittedName>
</protein>
<dbReference type="PANTHER" id="PTHR34356:SF3">
    <property type="entry name" value="EXPRESSED PROTEIN"/>
    <property type="match status" value="1"/>
</dbReference>
<feature type="region of interest" description="Disordered" evidence="1">
    <location>
        <begin position="139"/>
        <end position="160"/>
    </location>
</feature>
<proteinExistence type="predicted"/>
<dbReference type="PANTHER" id="PTHR34356">
    <property type="entry name" value="ANTIGENIC HEAT-STABLE PROTEIN"/>
    <property type="match status" value="1"/>
</dbReference>
<keyword evidence="3" id="KW-1185">Reference proteome</keyword>
<evidence type="ECO:0000313" key="3">
    <source>
        <dbReference type="Proteomes" id="UP000823674"/>
    </source>
</evidence>
<dbReference type="Proteomes" id="UP000823674">
    <property type="component" value="Chromosome A06"/>
</dbReference>
<gene>
    <name evidence="2" type="primary">A06p010360.1_BraROA</name>
    <name evidence="2" type="ORF">IGI04_021910</name>
</gene>
<dbReference type="EMBL" id="JADBGQ010000006">
    <property type="protein sequence ID" value="KAG5391947.1"/>
    <property type="molecule type" value="Genomic_DNA"/>
</dbReference>
<evidence type="ECO:0000313" key="2">
    <source>
        <dbReference type="EMBL" id="KAG5391947.1"/>
    </source>
</evidence>
<sequence>MERRRVSKEEVVQKLKDDGDFDRLRVNIIRRLKDNVTPLCCAQYIRVALGPRNHESIDRQEIGEELRNKMISLVKESTALNRPGAQNMKPRQLSDAIFEQVGSKMLSQLSDGLWGIIRSEDGMKSEIRETVQSVYATLSNTGGVQEGPSTREAERGKQKQEVIQGAVVVNKGEAACSSSSNRVNYYTDNNSDEEDPELPPGFG</sequence>
<feature type="compositionally biased region" description="Basic and acidic residues" evidence="1">
    <location>
        <begin position="149"/>
        <end position="160"/>
    </location>
</feature>
<name>A0ABQ7M049_BRACM</name>